<keyword evidence="3" id="KW-1185">Reference proteome</keyword>
<dbReference type="Gene3D" id="1.25.40.10">
    <property type="entry name" value="Tetratricopeptide repeat domain"/>
    <property type="match status" value="1"/>
</dbReference>
<reference evidence="2 3" key="1">
    <citation type="journal article" date="2012" name="J. Bacteriol.">
        <title>Genome Sequence of the Protease-Producing Bacterium Rheinheimera nanhaiensis E407-8T, Isolated from Deep-Sea Sediment of the South China Sea.</title>
        <authorList>
            <person name="Zhang X.-Y."/>
            <person name="Zhang Y.-J."/>
            <person name="Qin Q.-L."/>
            <person name="Xie B.-B."/>
            <person name="Chen X.-L."/>
            <person name="Zhou B.-C."/>
            <person name="Zhang Y.-Z."/>
        </authorList>
    </citation>
    <scope>NUCLEOTIDE SEQUENCE [LARGE SCALE GENOMIC DNA]</scope>
    <source>
        <strain evidence="2 3">E407-8</strain>
    </source>
</reference>
<feature type="chain" id="PRO_5003639024" description="Sel1 repeat family protein" evidence="1">
    <location>
        <begin position="28"/>
        <end position="183"/>
    </location>
</feature>
<evidence type="ECO:0000313" key="2">
    <source>
        <dbReference type="EMBL" id="GAB59264.1"/>
    </source>
</evidence>
<dbReference type="OrthoDB" id="5769052at2"/>
<evidence type="ECO:0008006" key="4">
    <source>
        <dbReference type="Google" id="ProtNLM"/>
    </source>
</evidence>
<dbReference type="RefSeq" id="WP_008221718.1">
    <property type="nucleotide sequence ID" value="NZ_BAFK01000012.1"/>
</dbReference>
<evidence type="ECO:0000256" key="1">
    <source>
        <dbReference type="SAM" id="SignalP"/>
    </source>
</evidence>
<dbReference type="AlphaFoldDB" id="I1DYY6"/>
<keyword evidence="1" id="KW-0732">Signal</keyword>
<protein>
    <recommendedName>
        <fullName evidence="4">Sel1 repeat family protein</fullName>
    </recommendedName>
</protein>
<name>I1DYY6_9GAMM</name>
<dbReference type="Proteomes" id="UP000004374">
    <property type="component" value="Unassembled WGS sequence"/>
</dbReference>
<comment type="caution">
    <text evidence="2">The sequence shown here is derived from an EMBL/GenBank/DDBJ whole genome shotgun (WGS) entry which is preliminary data.</text>
</comment>
<sequence length="183" mass="21028">MTRKIIAMAATVICVLGGFTASASSVAQDNPTVKEVKLRAEFYQNELDLLLDKARRGNFADFYQDVVKFAHYGEKYPQYLLGVMLLKGDGVQQDIGQGLVWIRLALEQKNTEWQKVYDSITAKLTKEQLDALEPMYETYKARFGVQAQKMSCNNEKMEASNIRIHQCRKTLVLKEFYSVYEYN</sequence>
<gene>
    <name evidence="2" type="ORF">RNAN_2256</name>
</gene>
<dbReference type="SUPFAM" id="SSF81901">
    <property type="entry name" value="HCP-like"/>
    <property type="match status" value="1"/>
</dbReference>
<feature type="signal peptide" evidence="1">
    <location>
        <begin position="1"/>
        <end position="27"/>
    </location>
</feature>
<accession>I1DYY6</accession>
<evidence type="ECO:0000313" key="3">
    <source>
        <dbReference type="Proteomes" id="UP000004374"/>
    </source>
</evidence>
<dbReference type="InterPro" id="IPR011990">
    <property type="entry name" value="TPR-like_helical_dom_sf"/>
</dbReference>
<dbReference type="STRING" id="562729.RNAN_2256"/>
<proteinExistence type="predicted"/>
<dbReference type="EMBL" id="BAFK01000012">
    <property type="protein sequence ID" value="GAB59264.1"/>
    <property type="molecule type" value="Genomic_DNA"/>
</dbReference>
<organism evidence="2 3">
    <name type="scientific">Rheinheimera nanhaiensis E407-8</name>
    <dbReference type="NCBI Taxonomy" id="562729"/>
    <lineage>
        <taxon>Bacteria</taxon>
        <taxon>Pseudomonadati</taxon>
        <taxon>Pseudomonadota</taxon>
        <taxon>Gammaproteobacteria</taxon>
        <taxon>Chromatiales</taxon>
        <taxon>Chromatiaceae</taxon>
        <taxon>Rheinheimera</taxon>
    </lineage>
</organism>